<feature type="domain" description="BEACH-type PH" evidence="4">
    <location>
        <begin position="1065"/>
        <end position="1173"/>
    </location>
</feature>
<dbReference type="VEuPathDB" id="VectorBase:CSON000785"/>
<dbReference type="Gene3D" id="1.10.1540.10">
    <property type="entry name" value="BEACH domain"/>
    <property type="match status" value="1"/>
</dbReference>
<dbReference type="InterPro" id="IPR050865">
    <property type="entry name" value="BEACH_Domain"/>
</dbReference>
<dbReference type="SMART" id="SM01026">
    <property type="entry name" value="Beach"/>
    <property type="match status" value="1"/>
</dbReference>
<dbReference type="PROSITE" id="PS51783">
    <property type="entry name" value="PH_BEACH"/>
    <property type="match status" value="1"/>
</dbReference>
<dbReference type="InterPro" id="IPR000409">
    <property type="entry name" value="BEACH_dom"/>
</dbReference>
<dbReference type="OMA" id="ERHENWE"/>
<dbReference type="Pfam" id="PF06469">
    <property type="entry name" value="DUF1088"/>
    <property type="match status" value="1"/>
</dbReference>
<reference evidence="6" key="2">
    <citation type="submission" date="2018-07" db="EMBL/GenBank/DDBJ databases">
        <authorList>
            <person name="Quirk P.G."/>
            <person name="Krulwich T.A."/>
        </authorList>
    </citation>
    <scope>NUCLEOTIDE SEQUENCE</scope>
</reference>
<organism evidence="5">
    <name type="scientific">Culicoides sonorensis</name>
    <name type="common">Biting midge</name>
    <dbReference type="NCBI Taxonomy" id="179676"/>
    <lineage>
        <taxon>Eukaryota</taxon>
        <taxon>Metazoa</taxon>
        <taxon>Ecdysozoa</taxon>
        <taxon>Arthropoda</taxon>
        <taxon>Hexapoda</taxon>
        <taxon>Insecta</taxon>
        <taxon>Pterygota</taxon>
        <taxon>Neoptera</taxon>
        <taxon>Endopterygota</taxon>
        <taxon>Diptera</taxon>
        <taxon>Nematocera</taxon>
        <taxon>Chironomoidea</taxon>
        <taxon>Ceratopogonidae</taxon>
        <taxon>Ceratopogoninae</taxon>
        <taxon>Culicoides</taxon>
        <taxon>Monoculicoides</taxon>
    </lineage>
</organism>
<dbReference type="Pfam" id="PF14844">
    <property type="entry name" value="PH_BEACH"/>
    <property type="match status" value="1"/>
</dbReference>
<dbReference type="CDD" id="cd06071">
    <property type="entry name" value="Beach"/>
    <property type="match status" value="1"/>
</dbReference>
<feature type="domain" description="BEACH" evidence="3">
    <location>
        <begin position="1192"/>
        <end position="1415"/>
    </location>
</feature>
<accession>A0A336KWL4</accession>
<reference evidence="5" key="1">
    <citation type="submission" date="2018-04" db="EMBL/GenBank/DDBJ databases">
        <authorList>
            <person name="Go L.Y."/>
            <person name="Mitchell J.A."/>
        </authorList>
    </citation>
    <scope>NUCLEOTIDE SEQUENCE</scope>
    <source>
        <tissue evidence="5">Whole organism</tissue>
    </source>
</reference>
<keyword evidence="2" id="KW-0472">Membrane</keyword>
<dbReference type="GO" id="GO:0005829">
    <property type="term" value="C:cytosol"/>
    <property type="evidence" value="ECO:0007669"/>
    <property type="project" value="TreeGrafter"/>
</dbReference>
<protein>
    <submittedName>
        <fullName evidence="5">CSON000785 protein</fullName>
    </submittedName>
</protein>
<dbReference type="Gene3D" id="2.30.29.30">
    <property type="entry name" value="Pleckstrin-homology domain (PH domain)/Phosphotyrosine-binding domain (PTB)"/>
    <property type="match status" value="1"/>
</dbReference>
<evidence type="ECO:0000313" key="6">
    <source>
        <dbReference type="EMBL" id="SSX29038.1"/>
    </source>
</evidence>
<gene>
    <name evidence="5" type="primary">CSON000785</name>
</gene>
<sequence length="1415" mass="164120">MYNYIIFFLYTKFFLLVFKDENLHDVLQMLISLLSENPSVMVPSFDAKNGIRTVFKLLTSESHIIRLQSLKLLGFFLSRSTHKRKYDVMSPNNLYTLLAEKLLMHEETISLSTYNVIYEIMTEHLSLQIMHSKHQEPEAHLRLENPMMLKVAATLIRHSKPSNQLLEVKKLFLTDLMILCNNNRDNRRTVLQMSVWQEWLISLAYIHPKSLDEHNISDLIYSLFRMLLHHAIKYEFGGWRVWVDTLAIVHSKVSYEEFKMQFTHMFEQYEKHRADNFTDPELRQACPISMISGWENVNSESQENTTSRLEKDNLCKNVCRNFEIENENIQNKYNNSLLNLISEYDESIKGNFLKDETEIHIKEMTVGVNHENISCIAEELLNEIINHSVSIANLENYRSNKTIEKKKENIQLGDKMEEINYVLNDLINKTIIYMSRISTELDIFKEKKRSLYTTSVKTSFSPGPSTPPFRIPEFKWSTIHQRLLSDLLYSLEVDIQTWRNNSSKSILEFVNASDNSVFVVNTVHMISQLADNLIIACGGLLPLLASATSPSNELDVLEPAQGMPLEVASIYIQRLVNLADVLVFASSLNFSELEAEKNMSHGGILRQCLRLSQKPIFRNINIDRHRIFSHEEMRSRHVTSIKDPEKLLQEMDVNRLRAVIYRDVEEAKQAQFLALAIVYFVSVLMVSKYRDILEPPTESNETEPEKITETIKEEYDHTSNICHSIESDTGSFNFNVHDNESSSEIATHSMSKPAEGSWMDVNLNEEESNIRIQNDTQKDINLSGDKLHCIHSTSFKSDHSNISPRETNLTQKLETSLGTVCPLLREIMVDFAPFLSKTLLGSHGQELLIECKGLNTFKNSTSVVELVMLLCSQEWQNSLQKHAGLAFIELINEGRLLSHAMKDHIVRVANEADFILNRMRADDVLKHADFEGQSTQTLIERREEERMCDHLISAARRRDTVIANRLLEKTKSILQNKHGAWADDKSPKIYWKLDSWEDDSRRRKRFIQNPKGNSHKEASIESKKQIALSSKQDESFTQVTCVRNNSNDLSDDAELIIDDREIDLDLSGPVNMSLKALLIAPCTVMPGNISITNTELYFEADEDSIEFQNIDKQIISFCENLHGKWYFSEMRAIFIRKYLLRNTAIEIFLASRTSVMFSFSDYQTVKKVVKALPRVGVGIKYGIAQTRRASLMTPKQLMRNSNMTGKWQRREISNFEYIMFLNTVAGRTYNDLNQYPIFPWVLTNYESKDIDLNVPANYRDLSKPIGALNQIRKEFFQDRYENWDIPGIPPFHYGTHYSTAAFVLNWLIRIEPFTTMALSLNDGLFDHADRMFSSVNLSWKNCQRDTSDVKELIPEWYFLPEMFYNDSKYNFGVREDGHVVDDVGFRYEIDIFKRSQKREFAKRVGYICFIQILRY</sequence>
<dbReference type="Pfam" id="PF02138">
    <property type="entry name" value="Beach"/>
    <property type="match status" value="1"/>
</dbReference>
<dbReference type="InterPro" id="IPR011993">
    <property type="entry name" value="PH-like_dom_sf"/>
</dbReference>
<dbReference type="GO" id="GO:0008104">
    <property type="term" value="P:intracellular protein localization"/>
    <property type="evidence" value="ECO:0007669"/>
    <property type="project" value="TreeGrafter"/>
</dbReference>
<dbReference type="SUPFAM" id="SSF81837">
    <property type="entry name" value="BEACH domain"/>
    <property type="match status" value="1"/>
</dbReference>
<dbReference type="PROSITE" id="PS50197">
    <property type="entry name" value="BEACH"/>
    <property type="match status" value="1"/>
</dbReference>
<evidence type="ECO:0000313" key="5">
    <source>
        <dbReference type="EMBL" id="SSX09127.1"/>
    </source>
</evidence>
<dbReference type="PANTHER" id="PTHR13743">
    <property type="entry name" value="BEIGE/BEACH-RELATED"/>
    <property type="match status" value="1"/>
</dbReference>
<comment type="subcellular location">
    <subcellularLocation>
        <location evidence="1">Membrane</location>
    </subcellularLocation>
</comment>
<evidence type="ECO:0000256" key="2">
    <source>
        <dbReference type="ARBA" id="ARBA00023136"/>
    </source>
</evidence>
<dbReference type="InterPro" id="IPR036372">
    <property type="entry name" value="BEACH_dom_sf"/>
</dbReference>
<evidence type="ECO:0000259" key="4">
    <source>
        <dbReference type="PROSITE" id="PS51783"/>
    </source>
</evidence>
<evidence type="ECO:0000259" key="3">
    <source>
        <dbReference type="PROSITE" id="PS50197"/>
    </source>
</evidence>
<dbReference type="InterPro" id="IPR023362">
    <property type="entry name" value="PH-BEACH_dom"/>
</dbReference>
<dbReference type="CDD" id="cd01201">
    <property type="entry name" value="PH_BEACH"/>
    <property type="match status" value="1"/>
</dbReference>
<dbReference type="Pfam" id="PF15787">
    <property type="entry name" value="DUF4704"/>
    <property type="match status" value="1"/>
</dbReference>
<dbReference type="InterPro" id="IPR031570">
    <property type="entry name" value="NBEA/BDCP_DUF4704"/>
</dbReference>
<evidence type="ECO:0000256" key="1">
    <source>
        <dbReference type="ARBA" id="ARBA00004370"/>
    </source>
</evidence>
<dbReference type="EMBL" id="UFQS01001124">
    <property type="protein sequence ID" value="SSX09127.1"/>
    <property type="molecule type" value="Genomic_DNA"/>
</dbReference>
<dbReference type="EMBL" id="UFQT01001124">
    <property type="protein sequence ID" value="SSX29038.1"/>
    <property type="molecule type" value="Genomic_DNA"/>
</dbReference>
<dbReference type="GO" id="GO:0019901">
    <property type="term" value="F:protein kinase binding"/>
    <property type="evidence" value="ECO:0007669"/>
    <property type="project" value="TreeGrafter"/>
</dbReference>
<dbReference type="GO" id="GO:0016020">
    <property type="term" value="C:membrane"/>
    <property type="evidence" value="ECO:0007669"/>
    <property type="project" value="UniProtKB-SubCell"/>
</dbReference>
<proteinExistence type="predicted"/>
<dbReference type="InterPro" id="IPR010508">
    <property type="entry name" value="NBEA-like_DUF1088"/>
</dbReference>
<name>A0A336KWL4_CULSO</name>
<dbReference type="SUPFAM" id="SSF50729">
    <property type="entry name" value="PH domain-like"/>
    <property type="match status" value="1"/>
</dbReference>
<dbReference type="PANTHER" id="PTHR13743:SF162">
    <property type="entry name" value="NEUROBEACHIN"/>
    <property type="match status" value="1"/>
</dbReference>